<name>A0A8H7S9F2_9FUNG</name>
<dbReference type="InterPro" id="IPR018391">
    <property type="entry name" value="PQQ_b-propeller_rpt"/>
</dbReference>
<dbReference type="InterPro" id="IPR011047">
    <property type="entry name" value="Quinoprotein_ADH-like_sf"/>
</dbReference>
<dbReference type="OrthoDB" id="2247236at2759"/>
<proteinExistence type="predicted"/>
<dbReference type="InterPro" id="IPR002372">
    <property type="entry name" value="PQQ_rpt_dom"/>
</dbReference>
<keyword evidence="4" id="KW-1185">Reference proteome</keyword>
<dbReference type="AlphaFoldDB" id="A0A8H7S9F2"/>
<evidence type="ECO:0000313" key="3">
    <source>
        <dbReference type="EMBL" id="KAG2223918.1"/>
    </source>
</evidence>
<dbReference type="Gene3D" id="2.130.10.10">
    <property type="entry name" value="YVTN repeat-like/Quinoprotein amine dehydrogenase"/>
    <property type="match status" value="2"/>
</dbReference>
<dbReference type="EMBL" id="JAEPRB010000052">
    <property type="protein sequence ID" value="KAG2223918.1"/>
    <property type="molecule type" value="Genomic_DNA"/>
</dbReference>
<feature type="domain" description="Pyrrolo-quinoline quinone repeat" evidence="2">
    <location>
        <begin position="59"/>
        <end position="122"/>
    </location>
</feature>
<comment type="caution">
    <text evidence="3">The sequence shown here is derived from an EMBL/GenBank/DDBJ whole genome shotgun (WGS) entry which is preliminary data.</text>
</comment>
<dbReference type="PANTHER" id="PTHR34512">
    <property type="entry name" value="CELL SURFACE PROTEIN"/>
    <property type="match status" value="1"/>
</dbReference>
<feature type="region of interest" description="Disordered" evidence="1">
    <location>
        <begin position="166"/>
        <end position="200"/>
    </location>
</feature>
<gene>
    <name evidence="3" type="ORF">INT45_009370</name>
</gene>
<evidence type="ECO:0000313" key="4">
    <source>
        <dbReference type="Proteomes" id="UP000646827"/>
    </source>
</evidence>
<dbReference type="Pfam" id="PF13360">
    <property type="entry name" value="PQQ_2"/>
    <property type="match status" value="1"/>
</dbReference>
<accession>A0A8H7S9F2</accession>
<protein>
    <recommendedName>
        <fullName evidence="2">Pyrrolo-quinoline quinone repeat domain-containing protein</fullName>
    </recommendedName>
</protein>
<dbReference type="SUPFAM" id="SSF50998">
    <property type="entry name" value="Quinoprotein alcohol dehydrogenase-like"/>
    <property type="match status" value="1"/>
</dbReference>
<organism evidence="3 4">
    <name type="scientific">Circinella minor</name>
    <dbReference type="NCBI Taxonomy" id="1195481"/>
    <lineage>
        <taxon>Eukaryota</taxon>
        <taxon>Fungi</taxon>
        <taxon>Fungi incertae sedis</taxon>
        <taxon>Mucoromycota</taxon>
        <taxon>Mucoromycotina</taxon>
        <taxon>Mucoromycetes</taxon>
        <taxon>Mucorales</taxon>
        <taxon>Lichtheimiaceae</taxon>
        <taxon>Circinella</taxon>
    </lineage>
</organism>
<dbReference type="PANTHER" id="PTHR34512:SF30">
    <property type="entry name" value="OUTER MEMBRANE PROTEIN ASSEMBLY FACTOR BAMB"/>
    <property type="match status" value="1"/>
</dbReference>
<dbReference type="SMART" id="SM00564">
    <property type="entry name" value="PQQ"/>
    <property type="match status" value="3"/>
</dbReference>
<sequence>MVSQKVYQATQPKATPRSMWRHCFKKQKKNIDTKDDDDTSFISLEPSIKSSDIIVCARREKIYAVHKEDGRRLWRIKSPIGSSGGIISIYVTEDYKVLLGARGKAACIELRTGKHLWTQKMKRRWICNEVSILSTPYDKPLLSLDSETMSQIRLLADHDITYNDNKDYHSKTSSSSSPRCRSNNDHNLLMDNSSGESVLGKKYNRRSSATLDEDYDIECQEQNKDPKRVVCATSWGRCYGFDMNTGDQLWRFDCPKGRFGFPTILFDRRSHGNNNKSSSWNLFIACNTMLYCLDPKTGKLQWSEKLSKSRWSISGYVTLATGWSSRLAAESYGGGFSQQPLVQIADVEQNLQITARVAIALLAGGAKAGITIAGAAAA</sequence>
<evidence type="ECO:0000256" key="1">
    <source>
        <dbReference type="SAM" id="MobiDB-lite"/>
    </source>
</evidence>
<dbReference type="InterPro" id="IPR015943">
    <property type="entry name" value="WD40/YVTN_repeat-like_dom_sf"/>
</dbReference>
<evidence type="ECO:0000259" key="2">
    <source>
        <dbReference type="Pfam" id="PF13360"/>
    </source>
</evidence>
<dbReference type="Proteomes" id="UP000646827">
    <property type="component" value="Unassembled WGS sequence"/>
</dbReference>
<reference evidence="3 4" key="1">
    <citation type="submission" date="2020-12" db="EMBL/GenBank/DDBJ databases">
        <title>Metabolic potential, ecology and presence of endohyphal bacteria is reflected in genomic diversity of Mucoromycotina.</title>
        <authorList>
            <person name="Muszewska A."/>
            <person name="Okrasinska A."/>
            <person name="Steczkiewicz K."/>
            <person name="Drgas O."/>
            <person name="Orlowska M."/>
            <person name="Perlinska-Lenart U."/>
            <person name="Aleksandrzak-Piekarczyk T."/>
            <person name="Szatraj K."/>
            <person name="Zielenkiewicz U."/>
            <person name="Pilsyk S."/>
            <person name="Malc E."/>
            <person name="Mieczkowski P."/>
            <person name="Kruszewska J.S."/>
            <person name="Biernat P."/>
            <person name="Pawlowska J."/>
        </authorList>
    </citation>
    <scope>NUCLEOTIDE SEQUENCE [LARGE SCALE GENOMIC DNA]</scope>
    <source>
        <strain evidence="3 4">CBS 142.35</strain>
    </source>
</reference>